<keyword evidence="2" id="KW-0689">Ribosomal protein</keyword>
<dbReference type="OrthoDB" id="525520at2759"/>
<evidence type="ECO:0000256" key="2">
    <source>
        <dbReference type="ARBA" id="ARBA00022980"/>
    </source>
</evidence>
<dbReference type="GO" id="GO:0015935">
    <property type="term" value="C:small ribosomal subunit"/>
    <property type="evidence" value="ECO:0007669"/>
    <property type="project" value="TreeGrafter"/>
</dbReference>
<keyword evidence="3" id="KW-0687">Ribonucleoprotein</keyword>
<keyword evidence="5" id="KW-1185">Reference proteome</keyword>
<comment type="caution">
    <text evidence="4">The sequence shown here is derived from an EMBL/GenBank/DDBJ whole genome shotgun (WGS) entry which is preliminary data.</text>
</comment>
<evidence type="ECO:0000256" key="1">
    <source>
        <dbReference type="ARBA" id="ARBA00008080"/>
    </source>
</evidence>
<dbReference type="Gene3D" id="4.10.910.10">
    <property type="entry name" value="30s ribosomal protein s13, domain 2"/>
    <property type="match status" value="1"/>
</dbReference>
<dbReference type="Gene3D" id="1.10.8.50">
    <property type="match status" value="1"/>
</dbReference>
<dbReference type="InterPro" id="IPR001892">
    <property type="entry name" value="Ribosomal_uS13"/>
</dbReference>
<dbReference type="GO" id="GO:0006412">
    <property type="term" value="P:translation"/>
    <property type="evidence" value="ECO:0007669"/>
    <property type="project" value="InterPro"/>
</dbReference>
<dbReference type="GO" id="GO:0003723">
    <property type="term" value="F:RNA binding"/>
    <property type="evidence" value="ECO:0007669"/>
    <property type="project" value="InterPro"/>
</dbReference>
<reference evidence="4" key="1">
    <citation type="submission" date="2019-11" db="EMBL/GenBank/DDBJ databases">
        <authorList>
            <person name="Liu Y."/>
            <person name="Hou J."/>
            <person name="Li T.-Q."/>
            <person name="Guan C.-H."/>
            <person name="Wu X."/>
            <person name="Wu H.-Z."/>
            <person name="Ling F."/>
            <person name="Zhang R."/>
            <person name="Shi X.-G."/>
            <person name="Ren J.-P."/>
            <person name="Chen E.-F."/>
            <person name="Sun J.-M."/>
        </authorList>
    </citation>
    <scope>NUCLEOTIDE SEQUENCE</scope>
    <source>
        <strain evidence="4">Adult_tree_wgs_1</strain>
        <tissue evidence="4">Leaves</tissue>
    </source>
</reference>
<dbReference type="InterPro" id="IPR010979">
    <property type="entry name" value="Ribosomal_uS13-like_H2TH"/>
</dbReference>
<evidence type="ECO:0000313" key="5">
    <source>
        <dbReference type="Proteomes" id="UP000626092"/>
    </source>
</evidence>
<sequence length="170" mass="19032">MLNLAMSRLSAPRGFINPSLSLMSNAATTTSFNSLSSPTSSPPPIPKCNGYCLTGISLRSQYLGLSIRGVRMGGKEIPDKKLVEYSLKYIHGIGHTTARQILRDLNMENKITKDLSKHGIISLRDAVSKYLIDCQLRLSNGLAIKRLKEIQWYRWKRHIQGLPGRGQRTH</sequence>
<dbReference type="Proteomes" id="UP000626092">
    <property type="component" value="Unassembled WGS sequence"/>
</dbReference>
<protein>
    <recommendedName>
        <fullName evidence="6">Ribosomal protein S13</fullName>
    </recommendedName>
</protein>
<proteinExistence type="inferred from homology"/>
<name>A0A834H5J1_RHOSS</name>
<evidence type="ECO:0000313" key="4">
    <source>
        <dbReference type="EMBL" id="KAF7145984.1"/>
    </source>
</evidence>
<comment type="similarity">
    <text evidence="1">Belongs to the universal ribosomal protein uS13 family.</text>
</comment>
<accession>A0A834H5J1</accession>
<dbReference type="AlphaFoldDB" id="A0A834H5J1"/>
<dbReference type="EMBL" id="WJXA01000004">
    <property type="protein sequence ID" value="KAF7145984.1"/>
    <property type="molecule type" value="Genomic_DNA"/>
</dbReference>
<dbReference type="GO" id="GO:0005739">
    <property type="term" value="C:mitochondrion"/>
    <property type="evidence" value="ECO:0007669"/>
    <property type="project" value="TreeGrafter"/>
</dbReference>
<dbReference type="PANTHER" id="PTHR10871:SF1">
    <property type="entry name" value="SMALL RIBOSOMAL SUBUNIT PROTEIN US13M"/>
    <property type="match status" value="1"/>
</dbReference>
<evidence type="ECO:0000256" key="3">
    <source>
        <dbReference type="ARBA" id="ARBA00023274"/>
    </source>
</evidence>
<organism evidence="4 5">
    <name type="scientific">Rhododendron simsii</name>
    <name type="common">Sims's rhododendron</name>
    <dbReference type="NCBI Taxonomy" id="118357"/>
    <lineage>
        <taxon>Eukaryota</taxon>
        <taxon>Viridiplantae</taxon>
        <taxon>Streptophyta</taxon>
        <taxon>Embryophyta</taxon>
        <taxon>Tracheophyta</taxon>
        <taxon>Spermatophyta</taxon>
        <taxon>Magnoliopsida</taxon>
        <taxon>eudicotyledons</taxon>
        <taxon>Gunneridae</taxon>
        <taxon>Pentapetalae</taxon>
        <taxon>asterids</taxon>
        <taxon>Ericales</taxon>
        <taxon>Ericaceae</taxon>
        <taxon>Ericoideae</taxon>
        <taxon>Rhodoreae</taxon>
        <taxon>Rhododendron</taxon>
    </lineage>
</organism>
<dbReference type="PROSITE" id="PS50159">
    <property type="entry name" value="RIBOSOMAL_S13_2"/>
    <property type="match status" value="1"/>
</dbReference>
<dbReference type="SUPFAM" id="SSF46946">
    <property type="entry name" value="S13-like H2TH domain"/>
    <property type="match status" value="1"/>
</dbReference>
<dbReference type="PANTHER" id="PTHR10871">
    <property type="entry name" value="30S RIBOSOMAL PROTEIN S13/40S RIBOSOMAL PROTEIN S18"/>
    <property type="match status" value="1"/>
</dbReference>
<evidence type="ECO:0008006" key="6">
    <source>
        <dbReference type="Google" id="ProtNLM"/>
    </source>
</evidence>
<dbReference type="GO" id="GO:0003735">
    <property type="term" value="F:structural constituent of ribosome"/>
    <property type="evidence" value="ECO:0007669"/>
    <property type="project" value="InterPro"/>
</dbReference>
<gene>
    <name evidence="4" type="ORF">RHSIM_Rhsim04G0111700</name>
</gene>
<dbReference type="InterPro" id="IPR027437">
    <property type="entry name" value="Rbsml_uS13_C"/>
</dbReference>
<dbReference type="Pfam" id="PF00416">
    <property type="entry name" value="Ribosomal_S13"/>
    <property type="match status" value="1"/>
</dbReference>